<keyword evidence="1" id="KW-0677">Repeat</keyword>
<dbReference type="OrthoDB" id="9994835at2759"/>
<name>A0A9N8H3V3_9STRA</name>
<protein>
    <submittedName>
        <fullName evidence="3">Hydra magnipapillata</fullName>
    </submittedName>
</protein>
<sequence length="321" mass="35582">METQTRARSYSSSSVTAYAAATPTSNRESFKALAASLGMRRVKYGETHPKVGSAWNRIGNYLFRSCQYSNALEAYKRAVACYKGGEPELGCAYSNMGTALWASGRPDKAISFLEKALEAYELFEITEGGNPDESLAVASTLYQMGLCNTLRKQYGEALSCLKKCQKIQASLLPAMDIQVGRTLDAIGKVHYFKEEYSTALQCHEEARRIKSAAGDNESAVVTSLLNIAAVHHATKNWNVALSKYAKVMHLQQSELIRCRNQKGQSLLTRAAQDVGETLQLMGDMHRQMEQEGQALRFYKEALMVYQEAGLSQDDPRMLALK</sequence>
<keyword evidence="2" id="KW-0802">TPR repeat</keyword>
<dbReference type="Proteomes" id="UP001153069">
    <property type="component" value="Unassembled WGS sequence"/>
</dbReference>
<proteinExistence type="predicted"/>
<organism evidence="3 4">
    <name type="scientific">Seminavis robusta</name>
    <dbReference type="NCBI Taxonomy" id="568900"/>
    <lineage>
        <taxon>Eukaryota</taxon>
        <taxon>Sar</taxon>
        <taxon>Stramenopiles</taxon>
        <taxon>Ochrophyta</taxon>
        <taxon>Bacillariophyta</taxon>
        <taxon>Bacillariophyceae</taxon>
        <taxon>Bacillariophycidae</taxon>
        <taxon>Naviculales</taxon>
        <taxon>Naviculaceae</taxon>
        <taxon>Seminavis</taxon>
    </lineage>
</organism>
<dbReference type="InterPro" id="IPR019734">
    <property type="entry name" value="TPR_rpt"/>
</dbReference>
<evidence type="ECO:0000256" key="2">
    <source>
        <dbReference type="ARBA" id="ARBA00022803"/>
    </source>
</evidence>
<evidence type="ECO:0000256" key="1">
    <source>
        <dbReference type="ARBA" id="ARBA00022737"/>
    </source>
</evidence>
<evidence type="ECO:0000313" key="4">
    <source>
        <dbReference type="Proteomes" id="UP001153069"/>
    </source>
</evidence>
<comment type="caution">
    <text evidence="3">The sequence shown here is derived from an EMBL/GenBank/DDBJ whole genome shotgun (WGS) entry which is preliminary data.</text>
</comment>
<dbReference type="SMART" id="SM00028">
    <property type="entry name" value="TPR"/>
    <property type="match status" value="6"/>
</dbReference>
<evidence type="ECO:0000313" key="3">
    <source>
        <dbReference type="EMBL" id="CAB9496063.1"/>
    </source>
</evidence>
<dbReference type="PANTHER" id="PTHR45641">
    <property type="entry name" value="TETRATRICOPEPTIDE REPEAT PROTEIN (AFU_ORTHOLOGUE AFUA_6G03870)"/>
    <property type="match status" value="1"/>
</dbReference>
<dbReference type="PANTHER" id="PTHR45641:SF19">
    <property type="entry name" value="NEPHROCYSTIN-3"/>
    <property type="match status" value="1"/>
</dbReference>
<gene>
    <name evidence="3" type="ORF">SEMRO_1_G000420.1</name>
</gene>
<dbReference type="EMBL" id="CAICTM010000001">
    <property type="protein sequence ID" value="CAB9496063.1"/>
    <property type="molecule type" value="Genomic_DNA"/>
</dbReference>
<dbReference type="Pfam" id="PF13424">
    <property type="entry name" value="TPR_12"/>
    <property type="match status" value="1"/>
</dbReference>
<reference evidence="3" key="1">
    <citation type="submission" date="2020-06" db="EMBL/GenBank/DDBJ databases">
        <authorList>
            <consortium name="Plant Systems Biology data submission"/>
        </authorList>
    </citation>
    <scope>NUCLEOTIDE SEQUENCE</scope>
    <source>
        <strain evidence="3">D6</strain>
    </source>
</reference>
<accession>A0A9N8H3V3</accession>
<dbReference type="Pfam" id="PF13181">
    <property type="entry name" value="TPR_8"/>
    <property type="match status" value="1"/>
</dbReference>
<dbReference type="InterPro" id="IPR011990">
    <property type="entry name" value="TPR-like_helical_dom_sf"/>
</dbReference>
<dbReference type="SUPFAM" id="SSF48452">
    <property type="entry name" value="TPR-like"/>
    <property type="match status" value="1"/>
</dbReference>
<dbReference type="AlphaFoldDB" id="A0A9N8H3V3"/>
<dbReference type="Gene3D" id="1.25.40.10">
    <property type="entry name" value="Tetratricopeptide repeat domain"/>
    <property type="match status" value="2"/>
</dbReference>
<keyword evidence="4" id="KW-1185">Reference proteome</keyword>